<dbReference type="Pfam" id="PF11887">
    <property type="entry name" value="Mce4_CUP1"/>
    <property type="match status" value="1"/>
</dbReference>
<gene>
    <name evidence="3" type="ORF">MMOR_48920</name>
</gene>
<dbReference type="PANTHER" id="PTHR33371">
    <property type="entry name" value="INTERMEMBRANE PHOSPHOLIPID TRANSPORT SYSTEM BINDING PROTEIN MLAD-RELATED"/>
    <property type="match status" value="1"/>
</dbReference>
<dbReference type="RefSeq" id="WP_083149292.1">
    <property type="nucleotide sequence ID" value="NZ_AP022560.1"/>
</dbReference>
<dbReference type="InterPro" id="IPR024516">
    <property type="entry name" value="Mce_C"/>
</dbReference>
<dbReference type="Proteomes" id="UP000466681">
    <property type="component" value="Chromosome"/>
</dbReference>
<accession>A0AAD1HFF6</accession>
<evidence type="ECO:0000259" key="2">
    <source>
        <dbReference type="Pfam" id="PF11887"/>
    </source>
</evidence>
<dbReference type="InterPro" id="IPR052336">
    <property type="entry name" value="MlaD_Phospholipid_Transporter"/>
</dbReference>
<organism evidence="3 4">
    <name type="scientific">Mycolicibacterium moriokaense</name>
    <dbReference type="NCBI Taxonomy" id="39691"/>
    <lineage>
        <taxon>Bacteria</taxon>
        <taxon>Bacillati</taxon>
        <taxon>Actinomycetota</taxon>
        <taxon>Actinomycetes</taxon>
        <taxon>Mycobacteriales</taxon>
        <taxon>Mycobacteriaceae</taxon>
        <taxon>Mycolicibacterium</taxon>
    </lineage>
</organism>
<sequence>MKHIGDLWRFGLSAAAALVLFILLANVMLQPVSGETRDYTAAFTDVSGLHLDADVRVMGVRVGKVKSIELVRESGQSLARVGFTLDKRFAVTPKTRLAVKYQALTGLRYVDVVDPAEDDPTAQVVTHVPTAMTQPSLDITTLFNGLQPVLATLSPDEINTFTSNAAAYLAGDGSGLGPMLDSIRTLTRFVSDRQQVVATLMHNLDAVAAEMGGNSQKLVQVIDWVNRPLDQALSIMDEFRKSDLYGPGFALPVARLMRAFGLKPGVDLDTALDKAFTNLDNAIEAFKRFPVIWEGIESPAVAEGEPLTCSRGPAQLPPMMDVLLNGQKVVLCNS</sequence>
<keyword evidence="4" id="KW-1185">Reference proteome</keyword>
<name>A0AAD1HFF6_9MYCO</name>
<dbReference type="EMBL" id="AP022560">
    <property type="protein sequence ID" value="BBX03956.1"/>
    <property type="molecule type" value="Genomic_DNA"/>
</dbReference>
<feature type="domain" description="Mce/MlaD" evidence="1">
    <location>
        <begin position="36"/>
        <end position="113"/>
    </location>
</feature>
<dbReference type="GO" id="GO:0005576">
    <property type="term" value="C:extracellular region"/>
    <property type="evidence" value="ECO:0007669"/>
    <property type="project" value="TreeGrafter"/>
</dbReference>
<protein>
    <recommendedName>
        <fullName evidence="5">Mammalian cell entry protein</fullName>
    </recommendedName>
</protein>
<dbReference type="AlphaFoldDB" id="A0AAD1HFF6"/>
<dbReference type="PANTHER" id="PTHR33371:SF17">
    <property type="entry name" value="MCE-FAMILY PROTEIN MCE1B"/>
    <property type="match status" value="1"/>
</dbReference>
<evidence type="ECO:0000259" key="1">
    <source>
        <dbReference type="Pfam" id="PF02470"/>
    </source>
</evidence>
<dbReference type="Pfam" id="PF02470">
    <property type="entry name" value="MlaD"/>
    <property type="match status" value="1"/>
</dbReference>
<evidence type="ECO:0000313" key="4">
    <source>
        <dbReference type="Proteomes" id="UP000466681"/>
    </source>
</evidence>
<evidence type="ECO:0000313" key="3">
    <source>
        <dbReference type="EMBL" id="BBX03956.1"/>
    </source>
</evidence>
<dbReference type="GO" id="GO:0051701">
    <property type="term" value="P:biological process involved in interaction with host"/>
    <property type="evidence" value="ECO:0007669"/>
    <property type="project" value="TreeGrafter"/>
</dbReference>
<reference evidence="3 4" key="1">
    <citation type="journal article" date="2019" name="Emerg. Microbes Infect.">
        <title>Comprehensive subspecies identification of 175 nontuberculous mycobacteria species based on 7547 genomic profiles.</title>
        <authorList>
            <person name="Matsumoto Y."/>
            <person name="Kinjo T."/>
            <person name="Motooka D."/>
            <person name="Nabeya D."/>
            <person name="Jung N."/>
            <person name="Uechi K."/>
            <person name="Horii T."/>
            <person name="Iida T."/>
            <person name="Fujita J."/>
            <person name="Nakamura S."/>
        </authorList>
    </citation>
    <scope>NUCLEOTIDE SEQUENCE [LARGE SCALE GENOMIC DNA]</scope>
    <source>
        <strain evidence="3 4">JCM 6375</strain>
    </source>
</reference>
<feature type="domain" description="Mammalian cell entry C-terminal" evidence="2">
    <location>
        <begin position="128"/>
        <end position="223"/>
    </location>
</feature>
<evidence type="ECO:0008006" key="5">
    <source>
        <dbReference type="Google" id="ProtNLM"/>
    </source>
</evidence>
<proteinExistence type="predicted"/>
<dbReference type="KEGG" id="mmor:MMOR_48920"/>
<dbReference type="InterPro" id="IPR003399">
    <property type="entry name" value="Mce/MlaD"/>
</dbReference>